<feature type="compositionally biased region" description="Basic and acidic residues" evidence="1">
    <location>
        <begin position="1"/>
        <end position="10"/>
    </location>
</feature>
<dbReference type="SUPFAM" id="SSF48371">
    <property type="entry name" value="ARM repeat"/>
    <property type="match status" value="1"/>
</dbReference>
<dbReference type="EMBL" id="JAPFFF010000006">
    <property type="protein sequence ID" value="KAK8887180.1"/>
    <property type="molecule type" value="Genomic_DNA"/>
</dbReference>
<comment type="caution">
    <text evidence="2">The sequence shown here is derived from an EMBL/GenBank/DDBJ whole genome shotgun (WGS) entry which is preliminary data.</text>
</comment>
<feature type="region of interest" description="Disordered" evidence="1">
    <location>
        <begin position="1"/>
        <end position="39"/>
    </location>
</feature>
<sequence>MKSGGRDRPSQSKKSQSRRPSQSKKNQKIEKRAVPKSEMGMNVDKTVNYTTLHELNQKVVNIKFSKSFQETPPREQAKLFIEKCKQCSIICDFSSPSIDQKSKATKAQLLKHIASGFTIPNLLRTISQEAMNIFYKMLSINLFRPMPKMTRFTVVETHDVLYDSAWPHLTLLYDALQSSLNCKFAQNISPEFIYHLIGNSVSPDDRERIAVRDILHSLYTKFMNQRAIVREKISEQFINGICSSELLEFFVCVASGFNSPLNPEHISFFCDSILPLHKLNDFPVFFIQLKKLINTYIQKSGFLLDSTIDYLLMHWPKSNRLKQGLFLKEIEELFVSYEIHISTPSAIKVFKMIGEMANNMNSDVAEIAVDICTNPKLSFTLKTHAQSVFPLIVGPLYASTQNHWDDCIRTNAFVTLQTLSEIDKNVFNQQNEYLKSKAAQKITDFNNLKSNWKKISDMAKANNRSIKPIDFTDLKQDYDYNEAKKI</sequence>
<dbReference type="InterPro" id="IPR002554">
    <property type="entry name" value="PP2A_B56"/>
</dbReference>
<keyword evidence="3" id="KW-1185">Reference proteome</keyword>
<feature type="compositionally biased region" description="Basic residues" evidence="1">
    <location>
        <begin position="15"/>
        <end position="26"/>
    </location>
</feature>
<evidence type="ECO:0008006" key="4">
    <source>
        <dbReference type="Google" id="ProtNLM"/>
    </source>
</evidence>
<evidence type="ECO:0000313" key="2">
    <source>
        <dbReference type="EMBL" id="KAK8887180.1"/>
    </source>
</evidence>
<gene>
    <name evidence="2" type="ORF">M9Y10_038218</name>
</gene>
<name>A0ABR2KAZ7_9EUKA</name>
<accession>A0ABR2KAZ7</accession>
<evidence type="ECO:0000256" key="1">
    <source>
        <dbReference type="SAM" id="MobiDB-lite"/>
    </source>
</evidence>
<dbReference type="PANTHER" id="PTHR10257">
    <property type="entry name" value="SERINE/THREONINE PROTEIN PHOSPHATASE 2A PP2A REGULATORY SUBUNIT B"/>
    <property type="match status" value="1"/>
</dbReference>
<reference evidence="2 3" key="1">
    <citation type="submission" date="2024-04" db="EMBL/GenBank/DDBJ databases">
        <title>Tritrichomonas musculus Genome.</title>
        <authorList>
            <person name="Alves-Ferreira E."/>
            <person name="Grigg M."/>
            <person name="Lorenzi H."/>
            <person name="Galac M."/>
        </authorList>
    </citation>
    <scope>NUCLEOTIDE SEQUENCE [LARGE SCALE GENOMIC DNA]</scope>
    <source>
        <strain evidence="2 3">EAF2021</strain>
    </source>
</reference>
<dbReference type="InterPro" id="IPR011989">
    <property type="entry name" value="ARM-like"/>
</dbReference>
<dbReference type="PANTHER" id="PTHR10257:SF3">
    <property type="entry name" value="SERINE_THREONINE-PROTEIN PHOSPHATASE 2A 56 KDA REGULATORY SUBUNIT GAMMA ISOFORM"/>
    <property type="match status" value="1"/>
</dbReference>
<proteinExistence type="predicted"/>
<organism evidence="2 3">
    <name type="scientific">Tritrichomonas musculus</name>
    <dbReference type="NCBI Taxonomy" id="1915356"/>
    <lineage>
        <taxon>Eukaryota</taxon>
        <taxon>Metamonada</taxon>
        <taxon>Parabasalia</taxon>
        <taxon>Tritrichomonadida</taxon>
        <taxon>Tritrichomonadidae</taxon>
        <taxon>Tritrichomonas</taxon>
    </lineage>
</organism>
<dbReference type="Gene3D" id="1.25.10.10">
    <property type="entry name" value="Leucine-rich Repeat Variant"/>
    <property type="match status" value="1"/>
</dbReference>
<evidence type="ECO:0000313" key="3">
    <source>
        <dbReference type="Proteomes" id="UP001470230"/>
    </source>
</evidence>
<dbReference type="Pfam" id="PF01603">
    <property type="entry name" value="B56"/>
    <property type="match status" value="1"/>
</dbReference>
<protein>
    <recommendedName>
        <fullName evidence="4">Phosphoprotein phosphatase</fullName>
    </recommendedName>
</protein>
<dbReference type="InterPro" id="IPR016024">
    <property type="entry name" value="ARM-type_fold"/>
</dbReference>
<dbReference type="Proteomes" id="UP001470230">
    <property type="component" value="Unassembled WGS sequence"/>
</dbReference>